<gene>
    <name evidence="2" type="ORF">FQV27_08605</name>
</gene>
<keyword evidence="1" id="KW-1133">Transmembrane helix</keyword>
<reference evidence="2 3" key="1">
    <citation type="submission" date="2019-08" db="EMBL/GenBank/DDBJ databases">
        <authorList>
            <person name="Ye J."/>
        </authorList>
    </citation>
    <scope>NUCLEOTIDE SEQUENCE [LARGE SCALE GENOMIC DNA]</scope>
    <source>
        <strain evidence="2 3">TK008</strain>
    </source>
</reference>
<dbReference type="Proteomes" id="UP000321562">
    <property type="component" value="Unassembled WGS sequence"/>
</dbReference>
<keyword evidence="1" id="KW-0472">Membrane</keyword>
<keyword evidence="3" id="KW-1185">Reference proteome</keyword>
<sequence>MRILTQRNLLRLLHILLGLGLGALVYMPPSWTGDLRSFMAWIGVPLATASGLAMWQQGRIRRWLSTRSG</sequence>
<keyword evidence="1" id="KW-0812">Transmembrane</keyword>
<dbReference type="RefSeq" id="WP_147097558.1">
    <property type="nucleotide sequence ID" value="NZ_JBHUFH010000002.1"/>
</dbReference>
<comment type="caution">
    <text evidence="2">The sequence shown here is derived from an EMBL/GenBank/DDBJ whole genome shotgun (WGS) entry which is preliminary data.</text>
</comment>
<accession>A0A5C6S5H8</accession>
<dbReference type="EMBL" id="VOPL01000003">
    <property type="protein sequence ID" value="TXB69032.1"/>
    <property type="molecule type" value="Genomic_DNA"/>
</dbReference>
<evidence type="ECO:0000313" key="3">
    <source>
        <dbReference type="Proteomes" id="UP000321562"/>
    </source>
</evidence>
<name>A0A5C6S5H8_9RHOB</name>
<protein>
    <submittedName>
        <fullName evidence="2">Uncharacterized protein</fullName>
    </submittedName>
</protein>
<feature type="transmembrane region" description="Helical" evidence="1">
    <location>
        <begin position="12"/>
        <end position="32"/>
    </location>
</feature>
<evidence type="ECO:0000256" key="1">
    <source>
        <dbReference type="SAM" id="Phobius"/>
    </source>
</evidence>
<dbReference type="OrthoDB" id="8758573at2"/>
<dbReference type="AlphaFoldDB" id="A0A5C6S5H8"/>
<evidence type="ECO:0000313" key="2">
    <source>
        <dbReference type="EMBL" id="TXB69032.1"/>
    </source>
</evidence>
<organism evidence="2 3">
    <name type="scientific">Paracoccus aurantiacus</name>
    <dbReference type="NCBI Taxonomy" id="2599412"/>
    <lineage>
        <taxon>Bacteria</taxon>
        <taxon>Pseudomonadati</taxon>
        <taxon>Pseudomonadota</taxon>
        <taxon>Alphaproteobacteria</taxon>
        <taxon>Rhodobacterales</taxon>
        <taxon>Paracoccaceae</taxon>
        <taxon>Paracoccus</taxon>
    </lineage>
</organism>
<proteinExistence type="predicted"/>
<feature type="transmembrane region" description="Helical" evidence="1">
    <location>
        <begin position="38"/>
        <end position="55"/>
    </location>
</feature>